<dbReference type="eggNOG" id="COG0791">
    <property type="taxonomic scope" value="Bacteria"/>
</dbReference>
<dbReference type="InterPro" id="IPR006311">
    <property type="entry name" value="TAT_signal"/>
</dbReference>
<reference evidence="7 8" key="1">
    <citation type="journal article" date="2010" name="DNA Res.">
        <title>Genome sequence of Kitasatospora setae NBRC 14216T: an evolutionary snapshot of the family Streptomycetaceae.</title>
        <authorList>
            <person name="Ichikawa N."/>
            <person name="Oguchi A."/>
            <person name="Ikeda H."/>
            <person name="Ishikawa J."/>
            <person name="Kitani S."/>
            <person name="Watanabe Y."/>
            <person name="Nakamura S."/>
            <person name="Katano Y."/>
            <person name="Kishi E."/>
            <person name="Sasagawa M."/>
            <person name="Ankai A."/>
            <person name="Fukui S."/>
            <person name="Hashimoto Y."/>
            <person name="Kamata S."/>
            <person name="Otoguro M."/>
            <person name="Tanikawa S."/>
            <person name="Nihira T."/>
            <person name="Horinouchi S."/>
            <person name="Ohnishi Y."/>
            <person name="Hayakawa M."/>
            <person name="Kuzuyama T."/>
            <person name="Arisawa A."/>
            <person name="Nomoto F."/>
            <person name="Miura H."/>
            <person name="Takahashi Y."/>
            <person name="Fujita N."/>
        </authorList>
    </citation>
    <scope>NUCLEOTIDE SEQUENCE [LARGE SCALE GENOMIC DNA]</scope>
    <source>
        <strain evidence="8">ATCC 33774 / DSM 43861 / JCM 3304 / KCC A-0304 / NBRC 14216 / KM-6054</strain>
    </source>
</reference>
<dbReference type="PATRIC" id="fig|452652.3.peg.796"/>
<organism evidence="7 8">
    <name type="scientific">Kitasatospora setae (strain ATCC 33774 / DSM 43861 / JCM 3304 / KCC A-0304 / NBRC 14216 / KM-6054)</name>
    <name type="common">Streptomyces setae</name>
    <dbReference type="NCBI Taxonomy" id="452652"/>
    <lineage>
        <taxon>Bacteria</taxon>
        <taxon>Bacillati</taxon>
        <taxon>Actinomycetota</taxon>
        <taxon>Actinomycetes</taxon>
        <taxon>Kitasatosporales</taxon>
        <taxon>Streptomycetaceae</taxon>
        <taxon>Kitasatospora</taxon>
    </lineage>
</organism>
<evidence type="ECO:0000256" key="5">
    <source>
        <dbReference type="SAM" id="SignalP"/>
    </source>
</evidence>
<dbReference type="RefSeq" id="WP_014133966.1">
    <property type="nucleotide sequence ID" value="NC_016109.1"/>
</dbReference>
<dbReference type="HOGENOM" id="CLU_1388620_0_0_11"/>
<evidence type="ECO:0000256" key="2">
    <source>
        <dbReference type="ARBA" id="ARBA00022670"/>
    </source>
</evidence>
<evidence type="ECO:0000313" key="7">
    <source>
        <dbReference type="EMBL" id="BAJ26647.1"/>
    </source>
</evidence>
<keyword evidence="3" id="KW-0378">Hydrolase</keyword>
<keyword evidence="5" id="KW-0732">Signal</keyword>
<gene>
    <name evidence="7" type="ordered locus">KSE_08080</name>
</gene>
<evidence type="ECO:0000256" key="4">
    <source>
        <dbReference type="ARBA" id="ARBA00022807"/>
    </source>
</evidence>
<keyword evidence="8" id="KW-1185">Reference proteome</keyword>
<keyword evidence="2" id="KW-0645">Protease</keyword>
<dbReference type="Proteomes" id="UP000007076">
    <property type="component" value="Chromosome"/>
</dbReference>
<feature type="chain" id="PRO_5003184314" description="NlpC/P60 domain-containing protein" evidence="5">
    <location>
        <begin position="33"/>
        <end position="196"/>
    </location>
</feature>
<dbReference type="Gene3D" id="3.90.1720.10">
    <property type="entry name" value="endopeptidase domain like (from Nostoc punctiforme)"/>
    <property type="match status" value="1"/>
</dbReference>
<accession>E4N616</accession>
<proteinExistence type="inferred from homology"/>
<dbReference type="Pfam" id="PF00877">
    <property type="entry name" value="NLPC_P60"/>
    <property type="match status" value="1"/>
</dbReference>
<dbReference type="AlphaFoldDB" id="E4N616"/>
<dbReference type="GO" id="GO:0006508">
    <property type="term" value="P:proteolysis"/>
    <property type="evidence" value="ECO:0007669"/>
    <property type="project" value="UniProtKB-KW"/>
</dbReference>
<evidence type="ECO:0000256" key="3">
    <source>
        <dbReference type="ARBA" id="ARBA00022801"/>
    </source>
</evidence>
<dbReference type="GO" id="GO:0008234">
    <property type="term" value="F:cysteine-type peptidase activity"/>
    <property type="evidence" value="ECO:0007669"/>
    <property type="project" value="UniProtKB-KW"/>
</dbReference>
<dbReference type="PROSITE" id="PS51318">
    <property type="entry name" value="TAT"/>
    <property type="match status" value="1"/>
</dbReference>
<dbReference type="STRING" id="452652.KSE_08080"/>
<protein>
    <recommendedName>
        <fullName evidence="6">NlpC/P60 domain-containing protein</fullName>
    </recommendedName>
</protein>
<sequence length="196" mass="21593">MNRNRRTLRWTVPALAATALLGSLTLAVPAPAAAFDRPAAVSTTDAATADGPRPRVAAPKISRDEEIRRAEVWLKEKVPYSQEKTWKDGYRQDCSGFVSMTLGLPKPGPNTVALKNDGWTKPIKMSELRRGDLVIKANSSSSNERHVVIFDGWKDGRNSYLAYEQAGHVGTRHTEHTYGLEKGDGYAAYRPVNLSD</sequence>
<dbReference type="SUPFAM" id="SSF54001">
    <property type="entry name" value="Cysteine proteinases"/>
    <property type="match status" value="1"/>
</dbReference>
<dbReference type="EMBL" id="AP010968">
    <property type="protein sequence ID" value="BAJ26647.1"/>
    <property type="molecule type" value="Genomic_DNA"/>
</dbReference>
<feature type="domain" description="NlpC/P60" evidence="6">
    <location>
        <begin position="91"/>
        <end position="178"/>
    </location>
</feature>
<name>E4N616_KITSK</name>
<evidence type="ECO:0000259" key="6">
    <source>
        <dbReference type="Pfam" id="PF00877"/>
    </source>
</evidence>
<dbReference type="InterPro" id="IPR038765">
    <property type="entry name" value="Papain-like_cys_pep_sf"/>
</dbReference>
<dbReference type="InterPro" id="IPR000064">
    <property type="entry name" value="NLP_P60_dom"/>
</dbReference>
<evidence type="ECO:0000313" key="8">
    <source>
        <dbReference type="Proteomes" id="UP000007076"/>
    </source>
</evidence>
<comment type="similarity">
    <text evidence="1">Belongs to the peptidase C40 family.</text>
</comment>
<keyword evidence="4" id="KW-0788">Thiol protease</keyword>
<dbReference type="KEGG" id="ksk:KSE_08080"/>
<evidence type="ECO:0000256" key="1">
    <source>
        <dbReference type="ARBA" id="ARBA00007074"/>
    </source>
</evidence>
<feature type="signal peptide" evidence="5">
    <location>
        <begin position="1"/>
        <end position="32"/>
    </location>
</feature>